<comment type="caution">
    <text evidence="1">The sequence shown here is derived from an EMBL/GenBank/DDBJ whole genome shotgun (WGS) entry which is preliminary data.</text>
</comment>
<sequence length="117" mass="13403">MKQLPIYRILKADAQVFGMLGERIYEDVAPEKTPPPYLVWSDLSGTPNTSLDNITNEDDVLYQVKVYSPNQKTALDIRTAVCNVLQEHSLIDQRIGHYESNTKLFARGFSGSWWLDR</sequence>
<organism evidence="1 2">
    <name type="scientific">Acinetobacter johnsonii</name>
    <dbReference type="NCBI Taxonomy" id="40214"/>
    <lineage>
        <taxon>Bacteria</taxon>
        <taxon>Pseudomonadati</taxon>
        <taxon>Pseudomonadota</taxon>
        <taxon>Gammaproteobacteria</taxon>
        <taxon>Moraxellales</taxon>
        <taxon>Moraxellaceae</taxon>
        <taxon>Acinetobacter</taxon>
    </lineage>
</organism>
<dbReference type="Gene3D" id="3.30.2000.30">
    <property type="match status" value="1"/>
</dbReference>
<gene>
    <name evidence="1" type="ORF">AJO04nite_21930</name>
</gene>
<accession>A0AAV3WF68</accession>
<dbReference type="Proteomes" id="UP000321274">
    <property type="component" value="Unassembled WGS sequence"/>
</dbReference>
<protein>
    <recommendedName>
        <fullName evidence="3">DUF3168 domain-containing protein</fullName>
    </recommendedName>
</protein>
<evidence type="ECO:0008006" key="3">
    <source>
        <dbReference type="Google" id="ProtNLM"/>
    </source>
</evidence>
<reference evidence="1 2" key="1">
    <citation type="submission" date="2019-07" db="EMBL/GenBank/DDBJ databases">
        <title>Whole genome shotgun sequence of Acinetobacter johnsonii NBRC 102197.</title>
        <authorList>
            <person name="Hosoyama A."/>
            <person name="Uohara A."/>
            <person name="Ohji S."/>
            <person name="Ichikawa N."/>
        </authorList>
    </citation>
    <scope>NUCLEOTIDE SEQUENCE [LARGE SCALE GENOMIC DNA]</scope>
    <source>
        <strain evidence="1 2">NBRC 102197</strain>
    </source>
</reference>
<evidence type="ECO:0000313" key="2">
    <source>
        <dbReference type="Proteomes" id="UP000321274"/>
    </source>
</evidence>
<dbReference type="InterPro" id="IPR053745">
    <property type="entry name" value="Viral_Tail_Comp_sf"/>
</dbReference>
<dbReference type="AlphaFoldDB" id="A0AAV3WF68"/>
<dbReference type="Pfam" id="PF11367">
    <property type="entry name" value="Tail_completion_gp17"/>
    <property type="match status" value="1"/>
</dbReference>
<dbReference type="InterPro" id="IPR021508">
    <property type="entry name" value="Gp17-like"/>
</dbReference>
<name>A0AAV3WF68_ACIJO</name>
<dbReference type="EMBL" id="BJUJ01000067">
    <property type="protein sequence ID" value="GEK44935.1"/>
    <property type="molecule type" value="Genomic_DNA"/>
</dbReference>
<proteinExistence type="predicted"/>
<dbReference type="RefSeq" id="WP_114836943.1">
    <property type="nucleotide sequence ID" value="NZ_BJUJ01000067.1"/>
</dbReference>
<evidence type="ECO:0000313" key="1">
    <source>
        <dbReference type="EMBL" id="GEK44935.1"/>
    </source>
</evidence>